<dbReference type="InterPro" id="IPR048433">
    <property type="entry name" value="YNCE-like_beta-prop"/>
</dbReference>
<keyword evidence="1 3" id="KW-0732">Signal</keyword>
<dbReference type="AlphaFoldDB" id="A0A1G6WDU0"/>
<proteinExistence type="predicted"/>
<dbReference type="InterPro" id="IPR011045">
    <property type="entry name" value="N2O_reductase_N"/>
</dbReference>
<accession>A0A1G6WDU0</accession>
<keyword evidence="6" id="KW-1185">Reference proteome</keyword>
<evidence type="ECO:0000259" key="4">
    <source>
        <dbReference type="Pfam" id="PF21783"/>
    </source>
</evidence>
<reference evidence="5 6" key="1">
    <citation type="submission" date="2016-10" db="EMBL/GenBank/DDBJ databases">
        <authorList>
            <person name="de Groot N.N."/>
        </authorList>
    </citation>
    <scope>NUCLEOTIDE SEQUENCE [LARGE SCALE GENOMIC DNA]</scope>
    <source>
        <strain evidence="5 6">CPCC 100156</strain>
    </source>
</reference>
<evidence type="ECO:0000256" key="3">
    <source>
        <dbReference type="SAM" id="SignalP"/>
    </source>
</evidence>
<dbReference type="InterPro" id="IPR015943">
    <property type="entry name" value="WD40/YVTN_repeat-like_dom_sf"/>
</dbReference>
<dbReference type="SUPFAM" id="SSF50974">
    <property type="entry name" value="Nitrous oxide reductase, N-terminal domain"/>
    <property type="match status" value="1"/>
</dbReference>
<dbReference type="Proteomes" id="UP000198925">
    <property type="component" value="Unassembled WGS sequence"/>
</dbReference>
<feature type="region of interest" description="Disordered" evidence="2">
    <location>
        <begin position="304"/>
        <end position="389"/>
    </location>
</feature>
<name>A0A1G6WDU0_9PROT</name>
<feature type="compositionally biased region" description="Low complexity" evidence="2">
    <location>
        <begin position="349"/>
        <end position="381"/>
    </location>
</feature>
<dbReference type="PANTHER" id="PTHR47197:SF3">
    <property type="entry name" value="DIHYDRO-HEME D1 DEHYDROGENASE"/>
    <property type="match status" value="1"/>
</dbReference>
<evidence type="ECO:0000256" key="1">
    <source>
        <dbReference type="ARBA" id="ARBA00022729"/>
    </source>
</evidence>
<dbReference type="RefSeq" id="WP_090664042.1">
    <property type="nucleotide sequence ID" value="NZ_FMZX01000010.1"/>
</dbReference>
<dbReference type="STRING" id="938405.SAMN02927895_00981"/>
<dbReference type="PANTHER" id="PTHR47197">
    <property type="entry name" value="PROTEIN NIRF"/>
    <property type="match status" value="1"/>
</dbReference>
<dbReference type="InterPro" id="IPR051200">
    <property type="entry name" value="Host-pathogen_enzymatic-act"/>
</dbReference>
<dbReference type="Gene3D" id="2.130.10.10">
    <property type="entry name" value="YVTN repeat-like/Quinoprotein amine dehydrogenase"/>
    <property type="match status" value="2"/>
</dbReference>
<feature type="domain" description="YNCE-like beta-propeller" evidence="4">
    <location>
        <begin position="4"/>
        <end position="310"/>
    </location>
</feature>
<dbReference type="EMBL" id="FMZX01000010">
    <property type="protein sequence ID" value="SDD64100.1"/>
    <property type="molecule type" value="Genomic_DNA"/>
</dbReference>
<feature type="chain" id="PRO_5011718166" evidence="3">
    <location>
        <begin position="26"/>
        <end position="389"/>
    </location>
</feature>
<evidence type="ECO:0000313" key="5">
    <source>
        <dbReference type="EMBL" id="SDD64100.1"/>
    </source>
</evidence>
<evidence type="ECO:0000313" key="6">
    <source>
        <dbReference type="Proteomes" id="UP000198925"/>
    </source>
</evidence>
<sequence length="389" mass="42479">MRHLPAVLFLALALPCITSAGPARANLIYVLNSADASISLVDSISREEVRRIPVLREVHHLLLTPDRKELMVGDSGGNELIFIDPATAEVTRRERFSNPYHMEYSPDGQYLVVTSLRRDQVDIYEAATRTLLARLKVPDKPSHLAFSPDSRFAYVTLQGARKLMAIDLAERKPVWFAEVGSQPAGVIWHNGRLLVGIMGSDHIAVVNPAEARVERTVFIGRGAHTIFPAPDGRALYVTSRVDSRITVLDPATLEPKARWDIPGGPDCIAFDPDGKLWVTLRWVARIAMVDTATGAAETIPVGRSPHGIFVQPRREPMAPLPSAAGPQPPRPATAASEPEDLQAERPIQPARATAASSPALAPTLAPAAATRPAEPPAEASPWWRQWLRR</sequence>
<gene>
    <name evidence="5" type="ORF">SAMN04487779_1010161</name>
</gene>
<evidence type="ECO:0000256" key="2">
    <source>
        <dbReference type="SAM" id="MobiDB-lite"/>
    </source>
</evidence>
<organism evidence="5 6">
    <name type="scientific">Belnapia rosea</name>
    <dbReference type="NCBI Taxonomy" id="938405"/>
    <lineage>
        <taxon>Bacteria</taxon>
        <taxon>Pseudomonadati</taxon>
        <taxon>Pseudomonadota</taxon>
        <taxon>Alphaproteobacteria</taxon>
        <taxon>Acetobacterales</taxon>
        <taxon>Roseomonadaceae</taxon>
        <taxon>Belnapia</taxon>
    </lineage>
</organism>
<protein>
    <submittedName>
        <fullName evidence="5">40-residue YVTN family beta-propeller repeat-containing protein</fullName>
    </submittedName>
</protein>
<dbReference type="Pfam" id="PF21783">
    <property type="entry name" value="YNCE"/>
    <property type="match status" value="1"/>
</dbReference>
<feature type="signal peptide" evidence="3">
    <location>
        <begin position="1"/>
        <end position="25"/>
    </location>
</feature>